<dbReference type="Pfam" id="PF04738">
    <property type="entry name" value="Lant_dehydr_N"/>
    <property type="match status" value="1"/>
</dbReference>
<dbReference type="AlphaFoldDB" id="A0A328N974"/>
<protein>
    <recommendedName>
        <fullName evidence="5">Thiopeptide-type bacteriocin biosynthesis domain-containing protein</fullName>
    </recommendedName>
</protein>
<feature type="domain" description="Lantibiotic dehydratase N-terminal" evidence="1">
    <location>
        <begin position="49"/>
        <end position="687"/>
    </location>
</feature>
<dbReference type="Proteomes" id="UP000248966">
    <property type="component" value="Unassembled WGS sequence"/>
</dbReference>
<evidence type="ECO:0000313" key="4">
    <source>
        <dbReference type="Proteomes" id="UP000248966"/>
    </source>
</evidence>
<dbReference type="Pfam" id="PF14028">
    <property type="entry name" value="Lant_dehydr_C"/>
    <property type="match status" value="1"/>
</dbReference>
<evidence type="ECO:0000259" key="2">
    <source>
        <dbReference type="Pfam" id="PF14028"/>
    </source>
</evidence>
<dbReference type="NCBIfam" id="TIGR03891">
    <property type="entry name" value="thiopep_ocin"/>
    <property type="match status" value="1"/>
</dbReference>
<reference evidence="3 4" key="1">
    <citation type="submission" date="2018-03" db="EMBL/GenBank/DDBJ databases">
        <title>Defining the species Micromonospora saelicesensis and Micromonospora noduli under the framework of genomics.</title>
        <authorList>
            <person name="Riesco R."/>
            <person name="Trujillo M.E."/>
        </authorList>
    </citation>
    <scope>NUCLEOTIDE SEQUENCE [LARGE SCALE GENOMIC DNA]</scope>
    <source>
        <strain evidence="3 4">LAH08</strain>
    </source>
</reference>
<proteinExistence type="predicted"/>
<evidence type="ECO:0000313" key="3">
    <source>
        <dbReference type="EMBL" id="RAO00772.1"/>
    </source>
</evidence>
<dbReference type="InterPro" id="IPR006827">
    <property type="entry name" value="Lant_deHydtase_N"/>
</dbReference>
<evidence type="ECO:0000259" key="1">
    <source>
        <dbReference type="Pfam" id="PF04738"/>
    </source>
</evidence>
<dbReference type="InterPro" id="IPR023809">
    <property type="entry name" value="Thiopep_bacteriocin_synth_dom"/>
</dbReference>
<feature type="domain" description="Thiopeptide-type bacteriocin biosynthesis" evidence="2">
    <location>
        <begin position="764"/>
        <end position="998"/>
    </location>
</feature>
<dbReference type="EMBL" id="PYAA01000017">
    <property type="protein sequence ID" value="RAO00772.1"/>
    <property type="molecule type" value="Genomic_DNA"/>
</dbReference>
<accession>A0A328N974</accession>
<gene>
    <name evidence="3" type="ORF">LAH08_03025</name>
</gene>
<sequence length="1015" mass="109829">MAARSSLYRHDDAATIRIAVHTWRSGGLPWPHRGDAAGIDGWLREAWKRPGVAEAVWTASPEFASRVEAVCAGGTLDAGRGWRMALALARYLVRAQRRATPFGLFSGVAVLHFDRAVSVVPSGRSAIRVRPDAGWLASLIARLEADPHVRRNLRVQANNLTVRQGLRLAVGRRPHASLPADGVSSVRNTAAVRLAVSLAAAPVSWTELVDKVAAAFPRTPRGSADALVADLVDHGVLISSLRPPSTCTDPLRHILNQLNTVQDDHLNEQQTVAAALGSLHVDLGGIAAGTTHLRELADRMRRVVADPQPIAVDLRLADQVTLPSQVAVEIASAVGVLRRLTSHSGGRPEWRTYHARFVNRYGMTAIVPLAEVLDPLTGLGYPEHFTRAAEARPASLSSRDERLLALAQQAVIDGVHEVKLDDAAVKALASPAPEEGHISPHVDVTAEIRAASLDALAKGRFTIALTGMGRSAMATSGRFLDVLPVPERERMCKEFARLPVAVDGAMQAQLSFPPHRLHTQNVLNAPRVLPWLLSLAEHRPATEDVINIGDLGVVAGRDRLVLVSMSRGRVVEPTVAHAAALHTMPLLGRFLVELPRAMDARLKPFDWGAASCLPFRPALRYGRILLTAARWRIDPACLPAADASDSEWLAAWEVVRSRLRLPGWVQVGSGDRRLRLNLDQAMDRSLLRAHLDASTEPITVVEAAGLEDFGWLSGRAHEIVVPVASTAEPAVAPAVVSARGSGPPPVPAPPIMPGAGGIVSASLAVEPPMMELVLLRGLPPLLADWPKQPLRWFVRLRRPTSHLRLRLHTDDYGHAAVRIGQWANALRRQGLAGDLSLDTYHPESGRYGDGQVLVAAHELFAADSTAALAQLSAHPERRVNRHALTAASMIDLAAAMLGSRNDACEWLVAHPEQAAPTPIDRYLLRQAITLDPTLLPEQVQQAWQERSRAAARYADTLSASRGPLTPASVLTSLLHLHFVRAHGPDERAEQVTHRLARHIALATVRRRVRTAGAPR</sequence>
<evidence type="ECO:0008006" key="5">
    <source>
        <dbReference type="Google" id="ProtNLM"/>
    </source>
</evidence>
<comment type="caution">
    <text evidence="3">The sequence shown here is derived from an EMBL/GenBank/DDBJ whole genome shotgun (WGS) entry which is preliminary data.</text>
</comment>
<organism evidence="3 4">
    <name type="scientific">Micromonospora noduli</name>
    <dbReference type="NCBI Taxonomy" id="709876"/>
    <lineage>
        <taxon>Bacteria</taxon>
        <taxon>Bacillati</taxon>
        <taxon>Actinomycetota</taxon>
        <taxon>Actinomycetes</taxon>
        <taxon>Micromonosporales</taxon>
        <taxon>Micromonosporaceae</taxon>
        <taxon>Micromonospora</taxon>
    </lineage>
</organism>
<name>A0A328N974_9ACTN</name>